<reference evidence="1 2" key="2">
    <citation type="submission" date="2020-01" db="EMBL/GenBank/DDBJ databases">
        <title>Microvirga sp. nov., an arsenate reduction bacterium isolated from Tibet hotspring sediments.</title>
        <authorList>
            <person name="Xian W.-D."/>
            <person name="Li W.-J."/>
        </authorList>
    </citation>
    <scope>NUCLEOTIDE SEQUENCE [LARGE SCALE GENOMIC DNA]</scope>
    <source>
        <strain evidence="1 2">KCTC 23863</strain>
    </source>
</reference>
<dbReference type="SUPFAM" id="SSF53474">
    <property type="entry name" value="alpha/beta-Hydrolases"/>
    <property type="match status" value="1"/>
</dbReference>
<comment type="caution">
    <text evidence="1">The sequence shown here is derived from an EMBL/GenBank/DDBJ whole genome shotgun (WGS) entry which is preliminary data.</text>
</comment>
<evidence type="ECO:0008006" key="3">
    <source>
        <dbReference type="Google" id="ProtNLM"/>
    </source>
</evidence>
<reference evidence="1 2" key="1">
    <citation type="submission" date="2019-12" db="EMBL/GenBank/DDBJ databases">
        <authorList>
            <person name="Yuan C.-G."/>
        </authorList>
    </citation>
    <scope>NUCLEOTIDE SEQUENCE [LARGE SCALE GENOMIC DNA]</scope>
    <source>
        <strain evidence="1 2">KCTC 23863</strain>
    </source>
</reference>
<accession>A0A7X3SPB0</accession>
<dbReference type="EMBL" id="WURB01000007">
    <property type="protein sequence ID" value="MXQ12276.1"/>
    <property type="molecule type" value="Genomic_DNA"/>
</dbReference>
<name>A0A7X3SPB0_9HYPH</name>
<evidence type="ECO:0000313" key="1">
    <source>
        <dbReference type="EMBL" id="MXQ12276.1"/>
    </source>
</evidence>
<dbReference type="Gene3D" id="3.40.50.1820">
    <property type="entry name" value="alpha/beta hydrolase"/>
    <property type="match status" value="1"/>
</dbReference>
<dbReference type="AlphaFoldDB" id="A0A7X3SPB0"/>
<keyword evidence="2" id="KW-1185">Reference proteome</keyword>
<dbReference type="Proteomes" id="UP000436483">
    <property type="component" value="Unassembled WGS sequence"/>
</dbReference>
<evidence type="ECO:0000313" key="2">
    <source>
        <dbReference type="Proteomes" id="UP000436483"/>
    </source>
</evidence>
<organism evidence="1 2">
    <name type="scientific">Microvirga makkahensis</name>
    <dbReference type="NCBI Taxonomy" id="1128670"/>
    <lineage>
        <taxon>Bacteria</taxon>
        <taxon>Pseudomonadati</taxon>
        <taxon>Pseudomonadota</taxon>
        <taxon>Alphaproteobacteria</taxon>
        <taxon>Hyphomicrobiales</taxon>
        <taxon>Methylobacteriaceae</taxon>
        <taxon>Microvirga</taxon>
    </lineage>
</organism>
<gene>
    <name evidence="1" type="ORF">GR328_12540</name>
</gene>
<dbReference type="InterPro" id="IPR029058">
    <property type="entry name" value="AB_hydrolase_fold"/>
</dbReference>
<proteinExistence type="predicted"/>
<protein>
    <recommendedName>
        <fullName evidence="3">Alpha/beta hydrolase</fullName>
    </recommendedName>
</protein>
<sequence>MIPTGSGMTRTALDGVTFKVYTYKPDGPINGILLVYHGTSRTADRSRDYAIDLANLEGLVVAAPLFSRARFARHDYHLGGLLYASGQLKPASHWTTRFVALLADWVRTEEAAPTLPYWCWGHSAGGQYLSRVAAFEQIPAARIIIANASSYVLPLLGKYPTGEAVPYGMGGVYKGVTEQTKLRGYLRMPVTIFLGTDDDDPDDPSLSRTIEARRQGMHRKDRGERTFVLGQSHAAALGCPFGWRLVYAPKGVHSASQMIRAPRALDAMRPFLP</sequence>
<dbReference type="OrthoDB" id="332706at2"/>